<gene>
    <name evidence="14" type="ORF">GOP47_0015363</name>
</gene>
<dbReference type="InterPro" id="IPR036168">
    <property type="entry name" value="AP2_Mu_C_sf"/>
</dbReference>
<dbReference type="Pfam" id="PF01217">
    <property type="entry name" value="Clat_adaptor_s"/>
    <property type="match status" value="1"/>
</dbReference>
<feature type="domain" description="MHD" evidence="13">
    <location>
        <begin position="280"/>
        <end position="520"/>
    </location>
</feature>
<dbReference type="CDD" id="cd14830">
    <property type="entry name" value="Delta_COP_N"/>
    <property type="match status" value="1"/>
</dbReference>
<keyword evidence="5 10" id="KW-0931">ER-Golgi transport</keyword>
<keyword evidence="9 10" id="KW-0968">Cytoplasmic vesicle</keyword>
<dbReference type="AlphaFoldDB" id="A0A9D4UJV8"/>
<feature type="region of interest" description="Disordered" evidence="12">
    <location>
        <begin position="213"/>
        <end position="245"/>
    </location>
</feature>
<keyword evidence="6 10" id="KW-0653">Protein transport</keyword>
<accession>A0A9D4UJV8</accession>
<name>A0A9D4UJV8_ADICA</name>
<protein>
    <recommendedName>
        <fullName evidence="10">Coatomer subunit delta</fullName>
    </recommendedName>
</protein>
<dbReference type="GO" id="GO:0015031">
    <property type="term" value="P:protein transport"/>
    <property type="evidence" value="ECO:0007669"/>
    <property type="project" value="UniProtKB-KW"/>
</dbReference>
<dbReference type="InterPro" id="IPR022775">
    <property type="entry name" value="AP_mu_sigma_su"/>
</dbReference>
<dbReference type="GO" id="GO:0000139">
    <property type="term" value="C:Golgi membrane"/>
    <property type="evidence" value="ECO:0007669"/>
    <property type="project" value="UniProtKB-SubCell"/>
</dbReference>
<dbReference type="FunFam" id="3.30.450.60:FF:000003">
    <property type="entry name" value="Coatomer subunit delta"/>
    <property type="match status" value="1"/>
</dbReference>
<dbReference type="InterPro" id="IPR027059">
    <property type="entry name" value="Coatomer_dsu"/>
</dbReference>
<dbReference type="EMBL" id="JABFUD020000015">
    <property type="protein sequence ID" value="KAI5069062.1"/>
    <property type="molecule type" value="Genomic_DNA"/>
</dbReference>
<reference evidence="14" key="1">
    <citation type="submission" date="2021-01" db="EMBL/GenBank/DDBJ databases">
        <title>Adiantum capillus-veneris genome.</title>
        <authorList>
            <person name="Fang Y."/>
            <person name="Liao Q."/>
        </authorList>
    </citation>
    <scope>NUCLEOTIDE SEQUENCE</scope>
    <source>
        <strain evidence="14">H3</strain>
        <tissue evidence="14">Leaf</tissue>
    </source>
</reference>
<dbReference type="SUPFAM" id="SSF64356">
    <property type="entry name" value="SNARE-like"/>
    <property type="match status" value="1"/>
</dbReference>
<evidence type="ECO:0000313" key="15">
    <source>
        <dbReference type="Proteomes" id="UP000886520"/>
    </source>
</evidence>
<dbReference type="Pfam" id="PF00928">
    <property type="entry name" value="Adap_comp_sub"/>
    <property type="match status" value="1"/>
</dbReference>
<evidence type="ECO:0000256" key="6">
    <source>
        <dbReference type="ARBA" id="ARBA00022927"/>
    </source>
</evidence>
<dbReference type="CDD" id="cd09254">
    <property type="entry name" value="AP_delta-COPI_MHD"/>
    <property type="match status" value="1"/>
</dbReference>
<keyword evidence="8 10" id="KW-0472">Membrane</keyword>
<evidence type="ECO:0000256" key="9">
    <source>
        <dbReference type="ARBA" id="ARBA00023329"/>
    </source>
</evidence>
<evidence type="ECO:0000313" key="14">
    <source>
        <dbReference type="EMBL" id="KAI5069062.1"/>
    </source>
</evidence>
<comment type="subunit">
    <text evidence="2 10">Oligomeric complex that consists of at least the alpha, beta, beta', gamma, delta, epsilon and zeta subunits.</text>
</comment>
<dbReference type="PANTHER" id="PTHR10121:SF0">
    <property type="entry name" value="COATOMER SUBUNIT DELTA"/>
    <property type="match status" value="1"/>
</dbReference>
<dbReference type="Gene3D" id="2.60.40.1170">
    <property type="entry name" value="Mu homology domain, subdomain B"/>
    <property type="match status" value="2"/>
</dbReference>
<evidence type="ECO:0000256" key="8">
    <source>
        <dbReference type="ARBA" id="ARBA00023136"/>
    </source>
</evidence>
<organism evidence="14 15">
    <name type="scientific">Adiantum capillus-veneris</name>
    <name type="common">Maidenhair fern</name>
    <dbReference type="NCBI Taxonomy" id="13818"/>
    <lineage>
        <taxon>Eukaryota</taxon>
        <taxon>Viridiplantae</taxon>
        <taxon>Streptophyta</taxon>
        <taxon>Embryophyta</taxon>
        <taxon>Tracheophyta</taxon>
        <taxon>Polypodiopsida</taxon>
        <taxon>Polypodiidae</taxon>
        <taxon>Polypodiales</taxon>
        <taxon>Pteridineae</taxon>
        <taxon>Pteridaceae</taxon>
        <taxon>Vittarioideae</taxon>
        <taxon>Adiantum</taxon>
    </lineage>
</organism>
<dbReference type="Gene3D" id="3.30.450.60">
    <property type="match status" value="1"/>
</dbReference>
<keyword evidence="3 10" id="KW-0813">Transport</keyword>
<dbReference type="GO" id="GO:0006888">
    <property type="term" value="P:endoplasmic reticulum to Golgi vesicle-mediated transport"/>
    <property type="evidence" value="ECO:0007669"/>
    <property type="project" value="TreeGrafter"/>
</dbReference>
<dbReference type="GO" id="GO:0051645">
    <property type="term" value="P:Golgi localization"/>
    <property type="evidence" value="ECO:0007669"/>
    <property type="project" value="TreeGrafter"/>
</dbReference>
<dbReference type="InterPro" id="IPR011012">
    <property type="entry name" value="Longin-like_dom_sf"/>
</dbReference>
<evidence type="ECO:0000256" key="10">
    <source>
        <dbReference type="RuleBase" id="RU364018"/>
    </source>
</evidence>
<evidence type="ECO:0000256" key="3">
    <source>
        <dbReference type="ARBA" id="ARBA00022448"/>
    </source>
</evidence>
<keyword evidence="7 10" id="KW-0333">Golgi apparatus</keyword>
<evidence type="ECO:0000256" key="5">
    <source>
        <dbReference type="ARBA" id="ARBA00022892"/>
    </source>
</evidence>
<evidence type="ECO:0000256" key="4">
    <source>
        <dbReference type="ARBA" id="ARBA00022490"/>
    </source>
</evidence>
<dbReference type="GO" id="GO:0006890">
    <property type="term" value="P:retrograde vesicle-mediated transport, Golgi to endoplasmic reticulum"/>
    <property type="evidence" value="ECO:0007669"/>
    <property type="project" value="UniProtKB-UniRule"/>
</dbReference>
<evidence type="ECO:0000256" key="11">
    <source>
        <dbReference type="RuleBase" id="RU366052"/>
    </source>
</evidence>
<keyword evidence="15" id="KW-1185">Reference proteome</keyword>
<dbReference type="PANTHER" id="PTHR10121">
    <property type="entry name" value="COATOMER SUBUNIT DELTA"/>
    <property type="match status" value="1"/>
</dbReference>
<dbReference type="Proteomes" id="UP000886520">
    <property type="component" value="Chromosome 15"/>
</dbReference>
<sequence>MVVLAASIVSKHGKVLVSRQFANISRVRIEGLLAAFPKLIVGEKQHTYVEAENVRYVYQPLESLYILLVTNKQSNILEDLETLRLFSKIIPEFCPSLEEEAISSLAFELIFAIDELISMGHKDSVTIAQVKQYLEMESHEEKLHKLVVQSKIDEAKDVMMRKASAIDKNKMEKLRSDSMNYVPASANGSGRYSNGFQDAKSFGNGSSDGGLRFGSLDSIAPPKPAARGSTPLSTPSNGGMKLGKGQGTKQLLESLKAEGEVILEEVQSLPGPLRTVASPTEPVAISIEEKLTVTLKKDGGLENFELQGTMTLIVQDNEHAQICLQVETGANDKVQLKTHPRIDKDRFLKEKILGLKNAGASFPIGTPLEVLKWRLQSQDESLVPLNINCWPSVSRNECLVNIEYEASRAFELKNVIVSIPLPALRDAPTVNQVDGDWRYDSRKSILEWNILLIDNSNRSGSMEFVVPTSDPSAFFPIDVKFCASKFFCNVKLSGVCDAQNGTNTRHNSETQLVVDSYQVV</sequence>
<dbReference type="OrthoDB" id="10266042at2759"/>
<evidence type="ECO:0000256" key="12">
    <source>
        <dbReference type="SAM" id="MobiDB-lite"/>
    </source>
</evidence>
<dbReference type="SUPFAM" id="SSF49447">
    <property type="entry name" value="Second domain of Mu2 adaptin subunit (ap50) of ap2 adaptor"/>
    <property type="match status" value="1"/>
</dbReference>
<dbReference type="GO" id="GO:0030126">
    <property type="term" value="C:COPI vesicle coat"/>
    <property type="evidence" value="ECO:0007669"/>
    <property type="project" value="UniProtKB-UniRule"/>
</dbReference>
<dbReference type="InterPro" id="IPR028565">
    <property type="entry name" value="MHD"/>
</dbReference>
<evidence type="ECO:0000256" key="7">
    <source>
        <dbReference type="ARBA" id="ARBA00023034"/>
    </source>
</evidence>
<evidence type="ECO:0000256" key="2">
    <source>
        <dbReference type="ARBA" id="ARBA00011775"/>
    </source>
</evidence>
<dbReference type="PROSITE" id="PS51072">
    <property type="entry name" value="MHD"/>
    <property type="match status" value="1"/>
</dbReference>
<comment type="similarity">
    <text evidence="1 10">Belongs to the adaptor complexes medium subunit family. Delta-COP subfamily.</text>
</comment>
<comment type="function">
    <text evidence="10">The coatomer is a cytosolic protein complex that binds to dilysine motifs and reversibly associates with Golgi non-clathrin-coated vesicles, which further mediate biosynthetic protein transport from the ER, via the Golgi up to the trans Golgi network. Coatomer complex is required for budding from Golgi membranes, and is essential for the retrograde Golgi-to-ER transport of dilysine-tagged proteins.</text>
</comment>
<proteinExistence type="inferred from homology"/>
<keyword evidence="4 10" id="KW-0963">Cytoplasm</keyword>
<comment type="subcellular location">
    <subcellularLocation>
        <location evidence="10 11">Cytoplasm</location>
    </subcellularLocation>
    <subcellularLocation>
        <location evidence="10 11">Cytoplasmic vesicle</location>
        <location evidence="10 11">COPI-coated vesicle membrane</location>
        <topology evidence="10 11">Peripheral membrane protein</topology>
        <orientation evidence="10 11">Cytoplasmic side</orientation>
    </subcellularLocation>
    <subcellularLocation>
        <location evidence="10 11">Golgi apparatus membrane</location>
        <topology evidence="10 11">Peripheral membrane protein</topology>
        <orientation evidence="10 11">Cytoplasmic side</orientation>
    </subcellularLocation>
</comment>
<comment type="caution">
    <text evidence="14">The sequence shown here is derived from an EMBL/GenBank/DDBJ whole genome shotgun (WGS) entry which is preliminary data.</text>
</comment>
<dbReference type="FunFam" id="2.60.40.1170:FF:000007">
    <property type="entry name" value="Coatomer subunit delta"/>
    <property type="match status" value="1"/>
</dbReference>
<evidence type="ECO:0000259" key="13">
    <source>
        <dbReference type="PROSITE" id="PS51072"/>
    </source>
</evidence>
<evidence type="ECO:0000256" key="1">
    <source>
        <dbReference type="ARBA" id="ARBA00010516"/>
    </source>
</evidence>